<dbReference type="HOGENOM" id="CLU_011757_1_1_1"/>
<accession>M4BY13</accession>
<protein>
    <submittedName>
        <fullName evidence="8">Uncharacterized protein</fullName>
    </submittedName>
</protein>
<dbReference type="EnsemblProtists" id="HpaT811445">
    <property type="protein sequence ID" value="HpaP811445"/>
    <property type="gene ID" value="HpaG811445"/>
</dbReference>
<feature type="domain" description="NAA35-like TPR repeats" evidence="7">
    <location>
        <begin position="220"/>
        <end position="612"/>
    </location>
</feature>
<organism evidence="8 9">
    <name type="scientific">Hyaloperonospora arabidopsidis (strain Emoy2)</name>
    <name type="common">Downy mildew agent</name>
    <name type="synonym">Peronospora arabidopsidis</name>
    <dbReference type="NCBI Taxonomy" id="559515"/>
    <lineage>
        <taxon>Eukaryota</taxon>
        <taxon>Sar</taxon>
        <taxon>Stramenopiles</taxon>
        <taxon>Oomycota</taxon>
        <taxon>Peronosporomycetes</taxon>
        <taxon>Peronosporales</taxon>
        <taxon>Peronosporaceae</taxon>
        <taxon>Hyaloperonospora</taxon>
    </lineage>
</organism>
<keyword evidence="4" id="KW-0175">Coiled coil</keyword>
<dbReference type="InterPro" id="IPR057983">
    <property type="entry name" value="NAA35-like_N"/>
</dbReference>
<feature type="region of interest" description="Disordered" evidence="5">
    <location>
        <begin position="390"/>
        <end position="413"/>
    </location>
</feature>
<dbReference type="InterPro" id="IPR057982">
    <property type="entry name" value="TPR_NAA35"/>
</dbReference>
<proteinExistence type="inferred from homology"/>
<dbReference type="AlphaFoldDB" id="M4BY13"/>
<dbReference type="GO" id="GO:0031417">
    <property type="term" value="C:NatC complex"/>
    <property type="evidence" value="ECO:0007669"/>
    <property type="project" value="InterPro"/>
</dbReference>
<dbReference type="VEuPathDB" id="FungiDB:HpaG811445"/>
<feature type="domain" description="NAA35-like N-terminal" evidence="6">
    <location>
        <begin position="11"/>
        <end position="190"/>
    </location>
</feature>
<dbReference type="OMA" id="NIRQSTH"/>
<keyword evidence="3" id="KW-0963">Cytoplasm</keyword>
<evidence type="ECO:0000256" key="5">
    <source>
        <dbReference type="SAM" id="MobiDB-lite"/>
    </source>
</evidence>
<dbReference type="Pfam" id="PF25789">
    <property type="entry name" value="TPR_NAA35"/>
    <property type="match status" value="1"/>
</dbReference>
<evidence type="ECO:0000256" key="4">
    <source>
        <dbReference type="SAM" id="Coils"/>
    </source>
</evidence>
<reference evidence="8" key="2">
    <citation type="submission" date="2015-06" db="UniProtKB">
        <authorList>
            <consortium name="EnsemblProtists"/>
        </authorList>
    </citation>
    <scope>IDENTIFICATION</scope>
    <source>
        <strain evidence="8">Emoy2</strain>
    </source>
</reference>
<comment type="subcellular location">
    <subcellularLocation>
        <location evidence="1">Cytoplasm</location>
    </subcellularLocation>
</comment>
<dbReference type="InterPro" id="IPR007244">
    <property type="entry name" value="Naa35_N"/>
</dbReference>
<dbReference type="Proteomes" id="UP000011713">
    <property type="component" value="Unassembled WGS sequence"/>
</dbReference>
<feature type="coiled-coil region" evidence="4">
    <location>
        <begin position="189"/>
        <end position="216"/>
    </location>
</feature>
<evidence type="ECO:0000256" key="2">
    <source>
        <dbReference type="ARBA" id="ARBA00006289"/>
    </source>
</evidence>
<dbReference type="PANTHER" id="PTHR21373">
    <property type="entry name" value="GLUCOSE REPRESSIBLE PROTEIN MAK10"/>
    <property type="match status" value="1"/>
</dbReference>
<name>M4BY13_HYAAE</name>
<evidence type="ECO:0000259" key="7">
    <source>
        <dbReference type="Pfam" id="PF25789"/>
    </source>
</evidence>
<feature type="compositionally biased region" description="Basic residues" evidence="5">
    <location>
        <begin position="403"/>
        <end position="413"/>
    </location>
</feature>
<dbReference type="Pfam" id="PF04112">
    <property type="entry name" value="Mak10"/>
    <property type="match status" value="1"/>
</dbReference>
<evidence type="ECO:0000313" key="9">
    <source>
        <dbReference type="Proteomes" id="UP000011713"/>
    </source>
</evidence>
<dbReference type="EMBL" id="CU694992">
    <property type="status" value="NOT_ANNOTATED_CDS"/>
    <property type="molecule type" value="Genomic_DNA"/>
</dbReference>
<keyword evidence="9" id="KW-1185">Reference proteome</keyword>
<dbReference type="InParanoid" id="M4BY13"/>
<comment type="similarity">
    <text evidence="2">Belongs to the MAK10 family.</text>
</comment>
<evidence type="ECO:0000259" key="6">
    <source>
        <dbReference type="Pfam" id="PF04112"/>
    </source>
</evidence>
<dbReference type="PANTHER" id="PTHR21373:SF0">
    <property type="entry name" value="N-ALPHA-ACETYLTRANSFERASE 35, NATC AUXILIARY SUBUNIT"/>
    <property type="match status" value="1"/>
</dbReference>
<evidence type="ECO:0000313" key="8">
    <source>
        <dbReference type="EnsemblProtists" id="HpaP811445"/>
    </source>
</evidence>
<sequence length="617" mass="69346">MSAAAKELKVGQLIHEDDFKLFDCMSAMELMDPMMDSGMLVDGVPIQSISARLENRSVLLEFSSARDVLATLDELFCCETGWLHGLPLAQSLLTNVYLHRDPLNTLWSQLVTPLESLVAGDADVRDILKKNVGNSAKDTFLLVMCTVILATLKTADLIRNVALRADIYEEEDFSPGSGFNAGVLTRISVETLDTMLQITQERLETLVEQHKAASSQKSSKKSKIYGEYNFMDWLSAAMVMNGVPSVLLSTQEGVLYSSRCIEAVYESLKVFLHNRSRQRARIEYLLGEWSILQADAAAVDERFTTEMNIPKAANPRYFTAWTLEESVHLMNQYVVLGLELGLYAPSEFGTAYWYLDYLEGSRLQNLNVTWTFVEKMGQRPATEQCRQIVAPPTPQAGAVASKSSKKSKTKHKKHRNGVGAAAIIESSDSTSRSIDYTRVRFLREIKYTELLRSLMRAYFQLFNALEREGLVEAKSPMYSTFTIRFQHRFAPFRKLHYPAALTYEDFNENNDFSLYEPDLIYKSAEECFKTARAHAEELLSDKEEINTIATANGEKLVRGSELQALLKVSVSNCVRLAQRRQNASGGKSKKASQGVTTPIEFDFSIHPHFPVVVFPAS</sequence>
<reference evidence="9" key="1">
    <citation type="journal article" date="2010" name="Science">
        <title>Signatures of adaptation to obligate biotrophy in the Hyaloperonospora arabidopsidis genome.</title>
        <authorList>
            <person name="Baxter L."/>
            <person name="Tripathy S."/>
            <person name="Ishaque N."/>
            <person name="Boot N."/>
            <person name="Cabral A."/>
            <person name="Kemen E."/>
            <person name="Thines M."/>
            <person name="Ah-Fong A."/>
            <person name="Anderson R."/>
            <person name="Badejoko W."/>
            <person name="Bittner-Eddy P."/>
            <person name="Boore J.L."/>
            <person name="Chibucos M.C."/>
            <person name="Coates M."/>
            <person name="Dehal P."/>
            <person name="Delehaunty K."/>
            <person name="Dong S."/>
            <person name="Downton P."/>
            <person name="Dumas B."/>
            <person name="Fabro G."/>
            <person name="Fronick C."/>
            <person name="Fuerstenberg S.I."/>
            <person name="Fulton L."/>
            <person name="Gaulin E."/>
            <person name="Govers F."/>
            <person name="Hughes L."/>
            <person name="Humphray S."/>
            <person name="Jiang R.H."/>
            <person name="Judelson H."/>
            <person name="Kamoun S."/>
            <person name="Kyung K."/>
            <person name="Meijer H."/>
            <person name="Minx P."/>
            <person name="Morris P."/>
            <person name="Nelson J."/>
            <person name="Phuntumart V."/>
            <person name="Qutob D."/>
            <person name="Rehmany A."/>
            <person name="Rougon-Cardoso A."/>
            <person name="Ryden P."/>
            <person name="Torto-Alalibo T."/>
            <person name="Studholme D."/>
            <person name="Wang Y."/>
            <person name="Win J."/>
            <person name="Wood J."/>
            <person name="Clifton S.W."/>
            <person name="Rogers J."/>
            <person name="Van den Ackerveken G."/>
            <person name="Jones J.D."/>
            <person name="McDowell J.M."/>
            <person name="Beynon J."/>
            <person name="Tyler B.M."/>
        </authorList>
    </citation>
    <scope>NUCLEOTIDE SEQUENCE [LARGE SCALE GENOMIC DNA]</scope>
    <source>
        <strain evidence="9">Emoy2</strain>
    </source>
</reference>
<evidence type="ECO:0000256" key="3">
    <source>
        <dbReference type="ARBA" id="ARBA00022490"/>
    </source>
</evidence>
<dbReference type="STRING" id="559515.M4BY13"/>
<dbReference type="eggNOG" id="KOG2343">
    <property type="taxonomic scope" value="Eukaryota"/>
</dbReference>
<evidence type="ECO:0000256" key="1">
    <source>
        <dbReference type="ARBA" id="ARBA00004496"/>
    </source>
</evidence>